<protein>
    <recommendedName>
        <fullName evidence="5">ribonuclease III</fullName>
        <ecNumber evidence="5">3.1.26.3</ecNumber>
    </recommendedName>
</protein>
<evidence type="ECO:0000313" key="18">
    <source>
        <dbReference type="EMBL" id="SVA82352.1"/>
    </source>
</evidence>
<dbReference type="InterPro" id="IPR011907">
    <property type="entry name" value="RNase_III"/>
</dbReference>
<dbReference type="GO" id="GO:0010468">
    <property type="term" value="P:regulation of gene expression"/>
    <property type="evidence" value="ECO:0007669"/>
    <property type="project" value="TreeGrafter"/>
</dbReference>
<dbReference type="Gene3D" id="1.10.1520.10">
    <property type="entry name" value="Ribonuclease III domain"/>
    <property type="match status" value="1"/>
</dbReference>
<dbReference type="GO" id="GO:0005737">
    <property type="term" value="C:cytoplasm"/>
    <property type="evidence" value="ECO:0007669"/>
    <property type="project" value="UniProtKB-SubCell"/>
</dbReference>
<evidence type="ECO:0000256" key="12">
    <source>
        <dbReference type="ARBA" id="ARBA00022759"/>
    </source>
</evidence>
<feature type="domain" description="RNase III" evidence="17">
    <location>
        <begin position="9"/>
        <end position="137"/>
    </location>
</feature>
<dbReference type="CDD" id="cd10845">
    <property type="entry name" value="DSRM_RNAse_III_family"/>
    <property type="match status" value="1"/>
</dbReference>
<keyword evidence="12" id="KW-0255">Endonuclease</keyword>
<keyword evidence="10" id="KW-0540">Nuclease</keyword>
<dbReference type="NCBIfam" id="TIGR02191">
    <property type="entry name" value="RNaseIII"/>
    <property type="match status" value="1"/>
</dbReference>
<dbReference type="InterPro" id="IPR036389">
    <property type="entry name" value="RNase_III_sf"/>
</dbReference>
<dbReference type="HAMAP" id="MF_00104">
    <property type="entry name" value="RNase_III"/>
    <property type="match status" value="1"/>
</dbReference>
<evidence type="ECO:0000256" key="14">
    <source>
        <dbReference type="ARBA" id="ARBA00022842"/>
    </source>
</evidence>
<comment type="catalytic activity">
    <reaction evidence="1">
        <text>Endonucleolytic cleavage to 5'-phosphomonoester.</text>
        <dbReference type="EC" id="3.1.26.3"/>
    </reaction>
</comment>
<dbReference type="CDD" id="cd00593">
    <property type="entry name" value="RIBOc"/>
    <property type="match status" value="1"/>
</dbReference>
<dbReference type="PROSITE" id="PS00517">
    <property type="entry name" value="RNASE_3_1"/>
    <property type="match status" value="1"/>
</dbReference>
<dbReference type="FunFam" id="3.30.160.20:FF:000003">
    <property type="entry name" value="Ribonuclease 3"/>
    <property type="match status" value="1"/>
</dbReference>
<evidence type="ECO:0000256" key="8">
    <source>
        <dbReference type="ARBA" id="ARBA00022664"/>
    </source>
</evidence>
<dbReference type="Pfam" id="PF14622">
    <property type="entry name" value="Ribonucleas_3_3"/>
    <property type="match status" value="1"/>
</dbReference>
<evidence type="ECO:0000256" key="3">
    <source>
        <dbReference type="ARBA" id="ARBA00010183"/>
    </source>
</evidence>
<keyword evidence="15" id="KW-0694">RNA-binding</keyword>
<keyword evidence="8" id="KW-0507">mRNA processing</keyword>
<comment type="similarity">
    <text evidence="3">Belongs to the ribonuclease III family.</text>
</comment>
<evidence type="ECO:0000259" key="16">
    <source>
        <dbReference type="PROSITE" id="PS50137"/>
    </source>
</evidence>
<evidence type="ECO:0000256" key="11">
    <source>
        <dbReference type="ARBA" id="ARBA00022723"/>
    </source>
</evidence>
<evidence type="ECO:0000256" key="15">
    <source>
        <dbReference type="ARBA" id="ARBA00022884"/>
    </source>
</evidence>
<dbReference type="GO" id="GO:0008033">
    <property type="term" value="P:tRNA processing"/>
    <property type="evidence" value="ECO:0007669"/>
    <property type="project" value="UniProtKB-KW"/>
</dbReference>
<dbReference type="FunFam" id="1.10.1520.10:FF:000001">
    <property type="entry name" value="Ribonuclease 3"/>
    <property type="match status" value="1"/>
</dbReference>
<keyword evidence="13" id="KW-0378">Hydrolase</keyword>
<dbReference type="Gene3D" id="3.30.160.20">
    <property type="match status" value="1"/>
</dbReference>
<gene>
    <name evidence="18" type="ORF">METZ01_LOCUS135206</name>
</gene>
<dbReference type="SUPFAM" id="SSF54768">
    <property type="entry name" value="dsRNA-binding domain-like"/>
    <property type="match status" value="1"/>
</dbReference>
<dbReference type="PANTHER" id="PTHR11207">
    <property type="entry name" value="RIBONUCLEASE III"/>
    <property type="match status" value="1"/>
</dbReference>
<dbReference type="InterPro" id="IPR014720">
    <property type="entry name" value="dsRBD_dom"/>
</dbReference>
<keyword evidence="6" id="KW-0963">Cytoplasm</keyword>
<proteinExistence type="inferred from homology"/>
<evidence type="ECO:0000256" key="7">
    <source>
        <dbReference type="ARBA" id="ARBA00022552"/>
    </source>
</evidence>
<dbReference type="InterPro" id="IPR000999">
    <property type="entry name" value="RNase_III_dom"/>
</dbReference>
<evidence type="ECO:0000256" key="9">
    <source>
        <dbReference type="ARBA" id="ARBA00022694"/>
    </source>
</evidence>
<organism evidence="18">
    <name type="scientific">marine metagenome</name>
    <dbReference type="NCBI Taxonomy" id="408172"/>
    <lineage>
        <taxon>unclassified sequences</taxon>
        <taxon>metagenomes</taxon>
        <taxon>ecological metagenomes</taxon>
    </lineage>
</organism>
<evidence type="ECO:0000256" key="6">
    <source>
        <dbReference type="ARBA" id="ARBA00022490"/>
    </source>
</evidence>
<keyword evidence="7" id="KW-0698">rRNA processing</keyword>
<sequence length="236" mass="26240">MQEDRINELTPLQGFLRYKFKDLELLNNALTHKSYSNETLLSVKNNERLEFLGDSVLDLIVGDYMFLTYQDLSEGPLSKIRAAVVNENCLAGLAHDIKLGSYLLLGKGECFSGGRRKGSILANAYEAMVGALFCDSDFQTTADVFLPQLIEKLDTCKDACMFTDFKSDLQEYTQNRFSCTPLYEVVGETGPCHDKRFDVKVAVRSQVLGSGKGRSKKEAEQNAAKEALSGFLTDKA</sequence>
<dbReference type="GO" id="GO:0006397">
    <property type="term" value="P:mRNA processing"/>
    <property type="evidence" value="ECO:0007669"/>
    <property type="project" value="UniProtKB-KW"/>
</dbReference>
<evidence type="ECO:0000256" key="1">
    <source>
        <dbReference type="ARBA" id="ARBA00000109"/>
    </source>
</evidence>
<evidence type="ECO:0000256" key="2">
    <source>
        <dbReference type="ARBA" id="ARBA00004496"/>
    </source>
</evidence>
<keyword evidence="14" id="KW-0460">Magnesium</keyword>
<dbReference type="EC" id="3.1.26.3" evidence="5"/>
<dbReference type="PROSITE" id="PS50137">
    <property type="entry name" value="DS_RBD"/>
    <property type="match status" value="1"/>
</dbReference>
<keyword evidence="9" id="KW-0819">tRNA processing</keyword>
<reference evidence="18" key="1">
    <citation type="submission" date="2018-05" db="EMBL/GenBank/DDBJ databases">
        <authorList>
            <person name="Lanie J.A."/>
            <person name="Ng W.-L."/>
            <person name="Kazmierczak K.M."/>
            <person name="Andrzejewski T.M."/>
            <person name="Davidsen T.M."/>
            <person name="Wayne K.J."/>
            <person name="Tettelin H."/>
            <person name="Glass J.I."/>
            <person name="Rusch D."/>
            <person name="Podicherti R."/>
            <person name="Tsui H.-C.T."/>
            <person name="Winkler M.E."/>
        </authorList>
    </citation>
    <scope>NUCLEOTIDE SEQUENCE</scope>
</reference>
<feature type="domain" description="DRBM" evidence="16">
    <location>
        <begin position="164"/>
        <end position="233"/>
    </location>
</feature>
<dbReference type="GO" id="GO:0046872">
    <property type="term" value="F:metal ion binding"/>
    <property type="evidence" value="ECO:0007669"/>
    <property type="project" value="UniProtKB-KW"/>
</dbReference>
<dbReference type="PROSITE" id="PS50142">
    <property type="entry name" value="RNASE_3_2"/>
    <property type="match status" value="1"/>
</dbReference>
<evidence type="ECO:0000259" key="17">
    <source>
        <dbReference type="PROSITE" id="PS50142"/>
    </source>
</evidence>
<evidence type="ECO:0000256" key="4">
    <source>
        <dbReference type="ARBA" id="ARBA00011738"/>
    </source>
</evidence>
<dbReference type="GO" id="GO:0003725">
    <property type="term" value="F:double-stranded RNA binding"/>
    <property type="evidence" value="ECO:0007669"/>
    <property type="project" value="TreeGrafter"/>
</dbReference>
<name>A0A381Z0G4_9ZZZZ</name>
<comment type="subunit">
    <text evidence="4">Homodimer.</text>
</comment>
<dbReference type="SMART" id="SM00358">
    <property type="entry name" value="DSRM"/>
    <property type="match status" value="1"/>
</dbReference>
<evidence type="ECO:0000256" key="13">
    <source>
        <dbReference type="ARBA" id="ARBA00022801"/>
    </source>
</evidence>
<dbReference type="PANTHER" id="PTHR11207:SF0">
    <property type="entry name" value="RIBONUCLEASE 3"/>
    <property type="match status" value="1"/>
</dbReference>
<evidence type="ECO:0000256" key="10">
    <source>
        <dbReference type="ARBA" id="ARBA00022722"/>
    </source>
</evidence>
<dbReference type="Pfam" id="PF00035">
    <property type="entry name" value="dsrm"/>
    <property type="match status" value="1"/>
</dbReference>
<dbReference type="GO" id="GO:0004525">
    <property type="term" value="F:ribonuclease III activity"/>
    <property type="evidence" value="ECO:0007669"/>
    <property type="project" value="UniProtKB-EC"/>
</dbReference>
<evidence type="ECO:0000256" key="5">
    <source>
        <dbReference type="ARBA" id="ARBA00012177"/>
    </source>
</evidence>
<dbReference type="EMBL" id="UINC01019451">
    <property type="protein sequence ID" value="SVA82352.1"/>
    <property type="molecule type" value="Genomic_DNA"/>
</dbReference>
<dbReference type="GO" id="GO:0006364">
    <property type="term" value="P:rRNA processing"/>
    <property type="evidence" value="ECO:0007669"/>
    <property type="project" value="UniProtKB-KW"/>
</dbReference>
<keyword evidence="11" id="KW-0479">Metal-binding</keyword>
<accession>A0A381Z0G4</accession>
<dbReference type="GO" id="GO:0042802">
    <property type="term" value="F:identical protein binding"/>
    <property type="evidence" value="ECO:0007669"/>
    <property type="project" value="UniProtKB-ARBA"/>
</dbReference>
<dbReference type="AlphaFoldDB" id="A0A381Z0G4"/>
<dbReference type="SUPFAM" id="SSF69065">
    <property type="entry name" value="RNase III domain-like"/>
    <property type="match status" value="1"/>
</dbReference>
<dbReference type="SMART" id="SM00535">
    <property type="entry name" value="RIBOc"/>
    <property type="match status" value="1"/>
</dbReference>
<comment type="subcellular location">
    <subcellularLocation>
        <location evidence="2">Cytoplasm</location>
    </subcellularLocation>
</comment>